<organism evidence="2 3">
    <name type="scientific">Halorientalis brevis</name>
    <dbReference type="NCBI Taxonomy" id="1126241"/>
    <lineage>
        <taxon>Archaea</taxon>
        <taxon>Methanobacteriati</taxon>
        <taxon>Methanobacteriota</taxon>
        <taxon>Stenosarchaea group</taxon>
        <taxon>Halobacteria</taxon>
        <taxon>Halobacteriales</taxon>
        <taxon>Haloarculaceae</taxon>
        <taxon>Halorientalis</taxon>
    </lineage>
</organism>
<dbReference type="EMBL" id="JBHUDJ010000001">
    <property type="protein sequence ID" value="MFD1585771.1"/>
    <property type="molecule type" value="Genomic_DNA"/>
</dbReference>
<sequence>MLGSFTEYVGFPSVVALVLGGIAILVWAATLGGRLGQLVAGFVGVLVVLGGLVLMFFVWLKRMNADIGGNRHDIERDLDDILDERESEK</sequence>
<evidence type="ECO:0000313" key="3">
    <source>
        <dbReference type="Proteomes" id="UP001597119"/>
    </source>
</evidence>
<keyword evidence="1" id="KW-1133">Transmembrane helix</keyword>
<reference evidence="2 3" key="1">
    <citation type="journal article" date="2019" name="Int. J. Syst. Evol. Microbiol.">
        <title>The Global Catalogue of Microorganisms (GCM) 10K type strain sequencing project: providing services to taxonomists for standard genome sequencing and annotation.</title>
        <authorList>
            <consortium name="The Broad Institute Genomics Platform"/>
            <consortium name="The Broad Institute Genome Sequencing Center for Infectious Disease"/>
            <person name="Wu L."/>
            <person name="Ma J."/>
        </authorList>
    </citation>
    <scope>NUCLEOTIDE SEQUENCE [LARGE SCALE GENOMIC DNA]</scope>
    <source>
        <strain evidence="2 3">CGMCC 1.12125</strain>
    </source>
</reference>
<proteinExistence type="predicted"/>
<keyword evidence="1" id="KW-0472">Membrane</keyword>
<keyword evidence="3" id="KW-1185">Reference proteome</keyword>
<evidence type="ECO:0000313" key="2">
    <source>
        <dbReference type="EMBL" id="MFD1585771.1"/>
    </source>
</evidence>
<evidence type="ECO:0000256" key="1">
    <source>
        <dbReference type="SAM" id="Phobius"/>
    </source>
</evidence>
<comment type="caution">
    <text evidence="2">The sequence shown here is derived from an EMBL/GenBank/DDBJ whole genome shotgun (WGS) entry which is preliminary data.</text>
</comment>
<name>A0ABD6C6I1_9EURY</name>
<feature type="transmembrane region" description="Helical" evidence="1">
    <location>
        <begin position="9"/>
        <end position="29"/>
    </location>
</feature>
<keyword evidence="1" id="KW-0812">Transmembrane</keyword>
<dbReference type="Proteomes" id="UP001597119">
    <property type="component" value="Unassembled WGS sequence"/>
</dbReference>
<dbReference type="AlphaFoldDB" id="A0ABD6C6I1"/>
<feature type="transmembrane region" description="Helical" evidence="1">
    <location>
        <begin position="35"/>
        <end position="60"/>
    </location>
</feature>
<protein>
    <submittedName>
        <fullName evidence="2">Uncharacterized protein</fullName>
    </submittedName>
</protein>
<gene>
    <name evidence="2" type="ORF">ACFR9U_02150</name>
</gene>
<accession>A0ABD6C6I1</accession>
<dbReference type="RefSeq" id="WP_247377149.1">
    <property type="nucleotide sequence ID" value="NZ_JALLGV010000003.1"/>
</dbReference>